<dbReference type="RefSeq" id="XP_075084771.1">
    <property type="nucleotide sequence ID" value="XM_075228670.1"/>
</dbReference>
<accession>A0AC58SIH5</accession>
<reference evidence="2" key="2">
    <citation type="submission" date="2025-08" db="UniProtKB">
        <authorList>
            <consortium name="RefSeq"/>
        </authorList>
    </citation>
    <scope>IDENTIFICATION</scope>
    <source>
        <tissue evidence="2">Leaf</tissue>
    </source>
</reference>
<sequence length="292" mass="33320">MKAIVEEMNGDYFGILVDESKDVSHKEQMTLVLQYLLKKHYDVNQFFDIVANVFITIGSSFKCGEMLREDQAQKLEELLVLGEVDTGSGQNQELGLQTPGDTRWGSHLKTVHNFIALFSSIIHVLEVVASEDANYLERSMAKSLVNDIRSFKFVHLLHLMLKVLAITNDLNNALQRKDHNIVNAMKLVGFAKSHLQSMRESKWESLIADASSFCVKHDIFNVVIDLQLSELNSRFDAVNSDLLLGMANLSSDNSFANYDKERIMKLAKRYPHEYSISKLKDLSYEFDNYILM</sequence>
<evidence type="ECO:0000313" key="1">
    <source>
        <dbReference type="Proteomes" id="UP000790787"/>
    </source>
</evidence>
<keyword evidence="1" id="KW-1185">Reference proteome</keyword>
<gene>
    <name evidence="2" type="primary">LOC107801468</name>
</gene>
<proteinExistence type="predicted"/>
<dbReference type="Proteomes" id="UP000790787">
    <property type="component" value="Chromosome 13"/>
</dbReference>
<evidence type="ECO:0000313" key="2">
    <source>
        <dbReference type="RefSeq" id="XP_075084771.1"/>
    </source>
</evidence>
<protein>
    <submittedName>
        <fullName evidence="2">Uncharacterized protein LOC107801468</fullName>
    </submittedName>
</protein>
<reference evidence="1" key="1">
    <citation type="journal article" date="2014" name="Nat. Commun.">
        <title>The tobacco genome sequence and its comparison with those of tomato and potato.</title>
        <authorList>
            <person name="Sierro N."/>
            <person name="Battey J.N."/>
            <person name="Ouadi S."/>
            <person name="Bakaher N."/>
            <person name="Bovet L."/>
            <person name="Willig A."/>
            <person name="Goepfert S."/>
            <person name="Peitsch M.C."/>
            <person name="Ivanov N.V."/>
        </authorList>
    </citation>
    <scope>NUCLEOTIDE SEQUENCE [LARGE SCALE GENOMIC DNA]</scope>
</reference>
<organism evidence="1 2">
    <name type="scientific">Nicotiana tabacum</name>
    <name type="common">Common tobacco</name>
    <dbReference type="NCBI Taxonomy" id="4097"/>
    <lineage>
        <taxon>Eukaryota</taxon>
        <taxon>Viridiplantae</taxon>
        <taxon>Streptophyta</taxon>
        <taxon>Embryophyta</taxon>
        <taxon>Tracheophyta</taxon>
        <taxon>Spermatophyta</taxon>
        <taxon>Magnoliopsida</taxon>
        <taxon>eudicotyledons</taxon>
        <taxon>Gunneridae</taxon>
        <taxon>Pentapetalae</taxon>
        <taxon>asterids</taxon>
        <taxon>lamiids</taxon>
        <taxon>Solanales</taxon>
        <taxon>Solanaceae</taxon>
        <taxon>Nicotianoideae</taxon>
        <taxon>Nicotianeae</taxon>
        <taxon>Nicotiana</taxon>
    </lineage>
</organism>
<name>A0AC58SIH5_TOBAC</name>